<dbReference type="EMBL" id="CAVNYO010000478">
    <property type="protein sequence ID" value="CAK5284352.1"/>
    <property type="molecule type" value="Genomic_DNA"/>
</dbReference>
<protein>
    <recommendedName>
        <fullName evidence="2">RSE1/DDB1/CPSF1 first beta-propeller domain-containing protein</fullName>
    </recommendedName>
</protein>
<accession>A0AAD2K829</accession>
<organism evidence="3 4">
    <name type="scientific">Mycena citricolor</name>
    <dbReference type="NCBI Taxonomy" id="2018698"/>
    <lineage>
        <taxon>Eukaryota</taxon>
        <taxon>Fungi</taxon>
        <taxon>Dikarya</taxon>
        <taxon>Basidiomycota</taxon>
        <taxon>Agaricomycotina</taxon>
        <taxon>Agaricomycetes</taxon>
        <taxon>Agaricomycetidae</taxon>
        <taxon>Agaricales</taxon>
        <taxon>Marasmiineae</taxon>
        <taxon>Mycenaceae</taxon>
        <taxon>Mycena</taxon>
    </lineage>
</organism>
<evidence type="ECO:0000313" key="4">
    <source>
        <dbReference type="Proteomes" id="UP001295794"/>
    </source>
</evidence>
<feature type="region of interest" description="Disordered" evidence="1">
    <location>
        <begin position="16"/>
        <end position="46"/>
    </location>
</feature>
<evidence type="ECO:0000313" key="3">
    <source>
        <dbReference type="EMBL" id="CAK5284352.1"/>
    </source>
</evidence>
<reference evidence="3" key="1">
    <citation type="submission" date="2023-11" db="EMBL/GenBank/DDBJ databases">
        <authorList>
            <person name="De Vega J J."/>
            <person name="De Vega J J."/>
        </authorList>
    </citation>
    <scope>NUCLEOTIDE SEQUENCE</scope>
</reference>
<evidence type="ECO:0000256" key="1">
    <source>
        <dbReference type="SAM" id="MobiDB-lite"/>
    </source>
</evidence>
<dbReference type="Proteomes" id="UP001295794">
    <property type="component" value="Unassembled WGS sequence"/>
</dbReference>
<feature type="domain" description="RSE1/DDB1/CPSF1 first beta-propeller" evidence="2">
    <location>
        <begin position="43"/>
        <end position="190"/>
    </location>
</feature>
<comment type="caution">
    <text evidence="3">The sequence shown here is derived from an EMBL/GenBank/DDBJ whole genome shotgun (WGS) entry which is preliminary data.</text>
</comment>
<dbReference type="InterPro" id="IPR015943">
    <property type="entry name" value="WD40/YVTN_repeat-like_dom_sf"/>
</dbReference>
<sequence length="223" mass="24601">QILLFELASESDQRVQSNKRRKLNKQVELGSPEEAEEAVQRQRKREKKKQRSRAFVEWPFSSIASCCPLEGEPLRYLLGDVSGRLAMLSLHDVPSAGLVLIPLGLTSPPTTLTYLNDQMLFVGSHAGDSQLVQIHSSPVSSLSLPTLPIPPEIASVPAARLTPASSKGKGRENPPKNCVLESQGSYLRVVESFKNIAPILDAVLVDTEKSGHVRRFPSTFYRF</sequence>
<dbReference type="InterPro" id="IPR018846">
    <property type="entry name" value="Beta-prop_RSE1/DDB1/CPSF1_1st"/>
</dbReference>
<name>A0AAD2K829_9AGAR</name>
<dbReference type="InterPro" id="IPR050358">
    <property type="entry name" value="RSE1/DDB1/CFT1"/>
</dbReference>
<feature type="non-terminal residue" evidence="3">
    <location>
        <position position="1"/>
    </location>
</feature>
<keyword evidence="4" id="KW-1185">Reference proteome</keyword>
<dbReference type="AlphaFoldDB" id="A0AAD2K829"/>
<dbReference type="Pfam" id="PF10433">
    <property type="entry name" value="Beta-prop_RSE1_1st"/>
    <property type="match status" value="1"/>
</dbReference>
<dbReference type="PANTHER" id="PTHR10644">
    <property type="entry name" value="DNA REPAIR/RNA PROCESSING CPSF FAMILY"/>
    <property type="match status" value="1"/>
</dbReference>
<gene>
    <name evidence="3" type="ORF">MYCIT1_LOCUS37530</name>
</gene>
<dbReference type="Gene3D" id="2.130.10.10">
    <property type="entry name" value="YVTN repeat-like/Quinoprotein amine dehydrogenase"/>
    <property type="match status" value="1"/>
</dbReference>
<proteinExistence type="predicted"/>
<evidence type="ECO:0000259" key="2">
    <source>
        <dbReference type="Pfam" id="PF10433"/>
    </source>
</evidence>